<reference evidence="1" key="1">
    <citation type="journal article" date="2014" name="Front. Microbiol.">
        <title>High frequency of phylogenetically diverse reductive dehalogenase-homologous genes in deep subseafloor sedimentary metagenomes.</title>
        <authorList>
            <person name="Kawai M."/>
            <person name="Futagami T."/>
            <person name="Toyoda A."/>
            <person name="Takaki Y."/>
            <person name="Nishi S."/>
            <person name="Hori S."/>
            <person name="Arai W."/>
            <person name="Tsubouchi T."/>
            <person name="Morono Y."/>
            <person name="Uchiyama I."/>
            <person name="Ito T."/>
            <person name="Fujiyama A."/>
            <person name="Inagaki F."/>
            <person name="Takami H."/>
        </authorList>
    </citation>
    <scope>NUCLEOTIDE SEQUENCE</scope>
    <source>
        <strain evidence="1">Expedition CK06-06</strain>
    </source>
</reference>
<protein>
    <submittedName>
        <fullName evidence="1">Uncharacterized protein</fullName>
    </submittedName>
</protein>
<evidence type="ECO:0000313" key="1">
    <source>
        <dbReference type="EMBL" id="GAI81737.1"/>
    </source>
</evidence>
<gene>
    <name evidence="1" type="ORF">S12H4_21236</name>
</gene>
<proteinExistence type="predicted"/>
<dbReference type="AlphaFoldDB" id="X1RLU3"/>
<sequence>MRLYKYKDIYSCEIYILPNLYLGGGGNVMDNG</sequence>
<name>X1RLU3_9ZZZZ</name>
<dbReference type="EMBL" id="BARW01010890">
    <property type="protein sequence ID" value="GAI81737.1"/>
    <property type="molecule type" value="Genomic_DNA"/>
</dbReference>
<feature type="non-terminal residue" evidence="1">
    <location>
        <position position="32"/>
    </location>
</feature>
<comment type="caution">
    <text evidence="1">The sequence shown here is derived from an EMBL/GenBank/DDBJ whole genome shotgun (WGS) entry which is preliminary data.</text>
</comment>
<accession>X1RLU3</accession>
<organism evidence="1">
    <name type="scientific">marine sediment metagenome</name>
    <dbReference type="NCBI Taxonomy" id="412755"/>
    <lineage>
        <taxon>unclassified sequences</taxon>
        <taxon>metagenomes</taxon>
        <taxon>ecological metagenomes</taxon>
    </lineage>
</organism>